<accession>A3ZS17</accession>
<sequence>MENQQLPECYSKMFPDVLHLPTGRTVSGKALGVEIQKSGGLVTSGKRVVVNHEQWNACRRCPQFEHCYQLSMAKLALSAAIQ</sequence>
<dbReference type="RefSeq" id="WP_002650500.1">
    <property type="nucleotide sequence ID" value="NZ_CH672376.1"/>
</dbReference>
<name>A3ZS17_9BACT</name>
<gene>
    <name evidence="1" type="ORF">DSM3645_13006</name>
</gene>
<evidence type="ECO:0000313" key="1">
    <source>
        <dbReference type="EMBL" id="EAQ80940.1"/>
    </source>
</evidence>
<reference evidence="1 2" key="1">
    <citation type="submission" date="2006-02" db="EMBL/GenBank/DDBJ databases">
        <authorList>
            <person name="Amann R."/>
            <person name="Ferriera S."/>
            <person name="Johnson J."/>
            <person name="Kravitz S."/>
            <person name="Halpern A."/>
            <person name="Remington K."/>
            <person name="Beeson K."/>
            <person name="Tran B."/>
            <person name="Rogers Y.-H."/>
            <person name="Friedman R."/>
            <person name="Venter J.C."/>
        </authorList>
    </citation>
    <scope>NUCLEOTIDE SEQUENCE [LARGE SCALE GENOMIC DNA]</scope>
    <source>
        <strain evidence="1 2">DSM 3645</strain>
    </source>
</reference>
<dbReference type="Proteomes" id="UP000004358">
    <property type="component" value="Unassembled WGS sequence"/>
</dbReference>
<comment type="caution">
    <text evidence="1">The sequence shown here is derived from an EMBL/GenBank/DDBJ whole genome shotgun (WGS) entry which is preliminary data.</text>
</comment>
<proteinExistence type="predicted"/>
<evidence type="ECO:0000313" key="2">
    <source>
        <dbReference type="Proteomes" id="UP000004358"/>
    </source>
</evidence>
<protein>
    <submittedName>
        <fullName evidence="1">Uncharacterized protein</fullName>
    </submittedName>
</protein>
<dbReference type="eggNOG" id="ENOG5033GYA">
    <property type="taxonomic scope" value="Bacteria"/>
</dbReference>
<dbReference type="HOGENOM" id="CLU_2555976_0_0_0"/>
<dbReference type="AlphaFoldDB" id="A3ZS17"/>
<dbReference type="STRING" id="314230.DSM3645_13006"/>
<dbReference type="OrthoDB" id="7889106at2"/>
<organism evidence="1 2">
    <name type="scientific">Blastopirellula marina DSM 3645</name>
    <dbReference type="NCBI Taxonomy" id="314230"/>
    <lineage>
        <taxon>Bacteria</taxon>
        <taxon>Pseudomonadati</taxon>
        <taxon>Planctomycetota</taxon>
        <taxon>Planctomycetia</taxon>
        <taxon>Pirellulales</taxon>
        <taxon>Pirellulaceae</taxon>
        <taxon>Blastopirellula</taxon>
    </lineage>
</organism>
<dbReference type="EMBL" id="AANZ01000007">
    <property type="protein sequence ID" value="EAQ80940.1"/>
    <property type="molecule type" value="Genomic_DNA"/>
</dbReference>